<comment type="caution">
    <text evidence="1">The sequence shown here is derived from an EMBL/GenBank/DDBJ whole genome shotgun (WGS) entry which is preliminary data.</text>
</comment>
<accession>A0A7J5ZD16</accession>
<name>A0A7J5ZD16_DISMA</name>
<keyword evidence="2" id="KW-1185">Reference proteome</keyword>
<dbReference type="AlphaFoldDB" id="A0A7J5ZD16"/>
<evidence type="ECO:0000313" key="1">
    <source>
        <dbReference type="EMBL" id="KAF3859463.1"/>
    </source>
</evidence>
<proteinExistence type="predicted"/>
<gene>
    <name evidence="1" type="ORF">F7725_021862</name>
</gene>
<sequence>MSIRSPIYSNHMFPPSVMDSAFKIWNNRGIRSFEDLYIKKVFASFSQLTETFCIPPGHLFRYFQIRNFTRSKYPQFPNKPAETTLHRILEINVQNRGIFKVKFTPSPLTAIFGVVPDEIVLSRHYSNAVAFASLIARRLILMRWKQEASPTHVHWVTELMMFLHMEKIKCTLGGSTCKFYRTWQPFLTYMESLKLPSLP</sequence>
<evidence type="ECO:0000313" key="2">
    <source>
        <dbReference type="Proteomes" id="UP000518266"/>
    </source>
</evidence>
<dbReference type="EMBL" id="JAAKFY010000003">
    <property type="protein sequence ID" value="KAF3859463.1"/>
    <property type="molecule type" value="Genomic_DNA"/>
</dbReference>
<protein>
    <submittedName>
        <fullName evidence="1">Uncharacterized protein</fullName>
    </submittedName>
</protein>
<dbReference type="Proteomes" id="UP000518266">
    <property type="component" value="Unassembled WGS sequence"/>
</dbReference>
<reference evidence="1 2" key="1">
    <citation type="submission" date="2020-03" db="EMBL/GenBank/DDBJ databases">
        <title>Dissostichus mawsoni Genome sequencing and assembly.</title>
        <authorList>
            <person name="Park H."/>
        </authorList>
    </citation>
    <scope>NUCLEOTIDE SEQUENCE [LARGE SCALE GENOMIC DNA]</scope>
    <source>
        <strain evidence="1">DM0001</strain>
        <tissue evidence="1">Muscle</tissue>
    </source>
</reference>
<organism evidence="1 2">
    <name type="scientific">Dissostichus mawsoni</name>
    <name type="common">Antarctic cod</name>
    <dbReference type="NCBI Taxonomy" id="36200"/>
    <lineage>
        <taxon>Eukaryota</taxon>
        <taxon>Metazoa</taxon>
        <taxon>Chordata</taxon>
        <taxon>Craniata</taxon>
        <taxon>Vertebrata</taxon>
        <taxon>Euteleostomi</taxon>
        <taxon>Actinopterygii</taxon>
        <taxon>Neopterygii</taxon>
        <taxon>Teleostei</taxon>
        <taxon>Neoteleostei</taxon>
        <taxon>Acanthomorphata</taxon>
        <taxon>Eupercaria</taxon>
        <taxon>Perciformes</taxon>
        <taxon>Notothenioidei</taxon>
        <taxon>Nototheniidae</taxon>
        <taxon>Dissostichus</taxon>
    </lineage>
</organism>